<dbReference type="InterPro" id="IPR015943">
    <property type="entry name" value="WD40/YVTN_repeat-like_dom_sf"/>
</dbReference>
<keyword evidence="6" id="KW-1185">Reference proteome</keyword>
<evidence type="ECO:0000313" key="6">
    <source>
        <dbReference type="Proteomes" id="UP001153555"/>
    </source>
</evidence>
<dbReference type="PROSITE" id="PS50082">
    <property type="entry name" value="WD_REPEATS_2"/>
    <property type="match status" value="3"/>
</dbReference>
<feature type="compositionally biased region" description="Low complexity" evidence="4">
    <location>
        <begin position="20"/>
        <end position="31"/>
    </location>
</feature>
<organism evidence="5 6">
    <name type="scientific">Striga hermonthica</name>
    <name type="common">Purple witchweed</name>
    <name type="synonym">Buchnera hermonthica</name>
    <dbReference type="NCBI Taxonomy" id="68872"/>
    <lineage>
        <taxon>Eukaryota</taxon>
        <taxon>Viridiplantae</taxon>
        <taxon>Streptophyta</taxon>
        <taxon>Embryophyta</taxon>
        <taxon>Tracheophyta</taxon>
        <taxon>Spermatophyta</taxon>
        <taxon>Magnoliopsida</taxon>
        <taxon>eudicotyledons</taxon>
        <taxon>Gunneridae</taxon>
        <taxon>Pentapetalae</taxon>
        <taxon>asterids</taxon>
        <taxon>lamiids</taxon>
        <taxon>Lamiales</taxon>
        <taxon>Orobanchaceae</taxon>
        <taxon>Buchnereae</taxon>
        <taxon>Striga</taxon>
    </lineage>
</organism>
<evidence type="ECO:0000256" key="2">
    <source>
        <dbReference type="ARBA" id="ARBA00022737"/>
    </source>
</evidence>
<dbReference type="Proteomes" id="UP001153555">
    <property type="component" value="Unassembled WGS sequence"/>
</dbReference>
<dbReference type="PRINTS" id="PR00320">
    <property type="entry name" value="GPROTEINBRPT"/>
</dbReference>
<dbReference type="PANTHER" id="PTHR14221:SF0">
    <property type="entry name" value="WD REPEAT-CONTAINING PROTEIN 44"/>
    <property type="match status" value="1"/>
</dbReference>
<evidence type="ECO:0000256" key="4">
    <source>
        <dbReference type="SAM" id="MobiDB-lite"/>
    </source>
</evidence>
<feature type="repeat" description="WD" evidence="3">
    <location>
        <begin position="393"/>
        <end position="435"/>
    </location>
</feature>
<reference evidence="5" key="1">
    <citation type="submission" date="2019-12" db="EMBL/GenBank/DDBJ databases">
        <authorList>
            <person name="Scholes J."/>
        </authorList>
    </citation>
    <scope>NUCLEOTIDE SEQUENCE</scope>
</reference>
<feature type="repeat" description="WD" evidence="3">
    <location>
        <begin position="252"/>
        <end position="293"/>
    </location>
</feature>
<feature type="compositionally biased region" description="Acidic residues" evidence="4">
    <location>
        <begin position="1"/>
        <end position="12"/>
    </location>
</feature>
<keyword evidence="1 3" id="KW-0853">WD repeat</keyword>
<proteinExistence type="predicted"/>
<dbReference type="EMBL" id="CACSLK010034598">
    <property type="protein sequence ID" value="CAA0842173.1"/>
    <property type="molecule type" value="Genomic_DNA"/>
</dbReference>
<protein>
    <submittedName>
        <fullName evidence="5">Transducin/WD40 repeat-like superfamily protein</fullName>
    </submittedName>
</protein>
<name>A0A9N7P062_STRHE</name>
<feature type="region of interest" description="Disordered" evidence="4">
    <location>
        <begin position="1"/>
        <end position="35"/>
    </location>
</feature>
<accession>A0A9N7P062</accession>
<dbReference type="PROSITE" id="PS50294">
    <property type="entry name" value="WD_REPEATS_REGION"/>
    <property type="match status" value="3"/>
</dbReference>
<comment type="caution">
    <text evidence="5">The sequence shown here is derived from an EMBL/GenBank/DDBJ whole genome shotgun (WGS) entry which is preliminary data.</text>
</comment>
<dbReference type="OrthoDB" id="408728at2759"/>
<evidence type="ECO:0000313" key="5">
    <source>
        <dbReference type="EMBL" id="CAA0842173.1"/>
    </source>
</evidence>
<evidence type="ECO:0000256" key="1">
    <source>
        <dbReference type="ARBA" id="ARBA00022574"/>
    </source>
</evidence>
<evidence type="ECO:0000256" key="3">
    <source>
        <dbReference type="PROSITE-ProRule" id="PRU00221"/>
    </source>
</evidence>
<dbReference type="PANTHER" id="PTHR14221">
    <property type="entry name" value="WD REPEAT DOMAIN 44"/>
    <property type="match status" value="1"/>
</dbReference>
<dbReference type="InterPro" id="IPR036322">
    <property type="entry name" value="WD40_repeat_dom_sf"/>
</dbReference>
<dbReference type="Pfam" id="PF00400">
    <property type="entry name" value="WD40"/>
    <property type="match status" value="5"/>
</dbReference>
<feature type="repeat" description="WD" evidence="3">
    <location>
        <begin position="353"/>
        <end position="393"/>
    </location>
</feature>
<keyword evidence="2" id="KW-0677">Repeat</keyword>
<sequence length="710" mass="78888">MTSSSETEDDQFFDTRDEISSSASDLGSESEGCPSNGVIDGAFAYEFWTKKPNSVRERRDNFFKLMGLSMDGHNRTDGDEEDDLQHEDEVKDFDRFMNDNEAVLASSDSEPITNNGVIEENATWKIKNLDNGTEFVVDTQDEDGSVTTFRELGSDKMISLDELQKAFGSSNLVQQLLRKDSSKGSNEIVYSKKKSKSSWLQRFSAVAHIADRKKGFLDKTNETDSSTRSGVRVRATKKHSKELSALYADQEFPAHEGLILTMKFSPEGRYLASGGVDGIVRVWKVLEDDNVNKFNALDLDPSGLYFWLDHVSKVAPVSVVKENSSSARKSFESAPVVLPRKLFQLSEKPLHEFHGHEGEVLSLSWSKNGSLLSSSVDKTVRLWRVGNENCLRVYSHNNYVTCVEFNPVDNNHFISGSIDGKLRIWEIEGGRVVDWTDIKEIVTAVSYSPDGKGGIVGSMDGNYRFYDVIDDRLELGAQMCLNGKKKLPGKRITGFQYCPGDASKIMVTSADSQVRIICGTDIVCKFKGHRCTGTQSPASFTSDGDHVVSIGEDSNVRVWTYAAHDQKSSRPKRIFSCETFPSPNATIAVPWGGLRTKLTGSLPGSVLGHGHLDEKLLQKLPGASIPDYFANSLGFFLDALYKGSATWPEEKLPPRSKPTTQAQSKSEFKFLRNAWLSALNNPHLWGLVIVTAGWDGCIRTFLNYGLPIRF</sequence>
<gene>
    <name evidence="5" type="ORF">SHERM_08037</name>
</gene>
<dbReference type="AlphaFoldDB" id="A0A9N7P062"/>
<dbReference type="InterPro" id="IPR001680">
    <property type="entry name" value="WD40_rpt"/>
</dbReference>
<dbReference type="SUPFAM" id="SSF50978">
    <property type="entry name" value="WD40 repeat-like"/>
    <property type="match status" value="1"/>
</dbReference>
<dbReference type="SMART" id="SM00320">
    <property type="entry name" value="WD40"/>
    <property type="match status" value="6"/>
</dbReference>
<dbReference type="InterPro" id="IPR020472">
    <property type="entry name" value="WD40_PAC1"/>
</dbReference>
<dbReference type="InterPro" id="IPR040324">
    <property type="entry name" value="WDR44/Dgr2"/>
</dbReference>
<dbReference type="Gene3D" id="2.130.10.10">
    <property type="entry name" value="YVTN repeat-like/Quinoprotein amine dehydrogenase"/>
    <property type="match status" value="2"/>
</dbReference>